<dbReference type="AlphaFoldDB" id="A0A6C0HP08"/>
<reference evidence="1" key="1">
    <citation type="journal article" date="2020" name="Nature">
        <title>Giant virus diversity and host interactions through global metagenomics.</title>
        <authorList>
            <person name="Schulz F."/>
            <person name="Roux S."/>
            <person name="Paez-Espino D."/>
            <person name="Jungbluth S."/>
            <person name="Walsh D.A."/>
            <person name="Denef V.J."/>
            <person name="McMahon K.D."/>
            <person name="Konstantinidis K.T."/>
            <person name="Eloe-Fadrosh E.A."/>
            <person name="Kyrpides N.C."/>
            <person name="Woyke T."/>
        </authorList>
    </citation>
    <scope>NUCLEOTIDE SEQUENCE</scope>
    <source>
        <strain evidence="1">GVMAG-M-3300023184-161</strain>
    </source>
</reference>
<evidence type="ECO:0000313" key="1">
    <source>
        <dbReference type="EMBL" id="QHT82392.1"/>
    </source>
</evidence>
<proteinExistence type="predicted"/>
<sequence>MYKFNLYKYKMWRANRGFAIKSSDFPSLSNPVRIDVSSKIQPLSFAKTVAPKNWLKEEEVYVDTIVNGVPDGWVRMPLRLGKDRYFDFGKPSQERISFEKETADFNARLKKKCYKMEYMIFLNNHKNEVNTDIYLNGTSSVHYSSVGMDEQNIINNISSEIIYSSESEESVIVEYVEMFVEEKHV</sequence>
<protein>
    <submittedName>
        <fullName evidence="1">Uncharacterized protein</fullName>
    </submittedName>
</protein>
<organism evidence="1">
    <name type="scientific">viral metagenome</name>
    <dbReference type="NCBI Taxonomy" id="1070528"/>
    <lineage>
        <taxon>unclassified sequences</taxon>
        <taxon>metagenomes</taxon>
        <taxon>organismal metagenomes</taxon>
    </lineage>
</organism>
<accession>A0A6C0HP08</accession>
<dbReference type="EMBL" id="MN739999">
    <property type="protein sequence ID" value="QHT82392.1"/>
    <property type="molecule type" value="Genomic_DNA"/>
</dbReference>
<name>A0A6C0HP08_9ZZZZ</name>